<feature type="domain" description="Tetrapyrrole biosynthesis uroporphyrinogen III synthase" evidence="10">
    <location>
        <begin position="19"/>
        <end position="237"/>
    </location>
</feature>
<name>A0A2S6H8B8_9GAMM</name>
<reference evidence="11 12" key="1">
    <citation type="submission" date="2018-02" db="EMBL/GenBank/DDBJ databases">
        <title>Subsurface microbial communities from deep shales in Ohio and West Virginia, USA.</title>
        <authorList>
            <person name="Wrighton K."/>
        </authorList>
    </citation>
    <scope>NUCLEOTIDE SEQUENCE [LARGE SCALE GENOMIC DNA]</scope>
    <source>
        <strain evidence="11 12">OWC-G53F</strain>
    </source>
</reference>
<dbReference type="InterPro" id="IPR036108">
    <property type="entry name" value="4pyrrol_syn_uPrphyn_synt_sf"/>
</dbReference>
<evidence type="ECO:0000256" key="1">
    <source>
        <dbReference type="ARBA" id="ARBA00004772"/>
    </source>
</evidence>
<evidence type="ECO:0000313" key="11">
    <source>
        <dbReference type="EMBL" id="PPK73646.1"/>
    </source>
</evidence>
<keyword evidence="12" id="KW-1185">Reference proteome</keyword>
<dbReference type="InterPro" id="IPR003754">
    <property type="entry name" value="4pyrrol_synth_uPrphyn_synth"/>
</dbReference>
<dbReference type="RefSeq" id="WP_104422049.1">
    <property type="nucleotide sequence ID" value="NZ_PTIY01000001.1"/>
</dbReference>
<dbReference type="PANTHER" id="PTHR38042">
    <property type="entry name" value="UROPORPHYRINOGEN-III SYNTHASE, CHLOROPLASTIC"/>
    <property type="match status" value="1"/>
</dbReference>
<comment type="catalytic activity">
    <reaction evidence="8 9">
        <text>hydroxymethylbilane = uroporphyrinogen III + H2O</text>
        <dbReference type="Rhea" id="RHEA:18965"/>
        <dbReference type="ChEBI" id="CHEBI:15377"/>
        <dbReference type="ChEBI" id="CHEBI:57308"/>
        <dbReference type="ChEBI" id="CHEBI:57845"/>
        <dbReference type="EC" id="4.2.1.75"/>
    </reaction>
</comment>
<accession>A0A2S6H8B8</accession>
<sequence>MALNGTHILVTRPEHQAENLSRLIEQQGGIAVRFPTLEIVARNDDRTQSTLANLDRFHWVIFISANAVNFALKANDGKIPRTKSVRFAAVGQATAQAIKMAGLPVDLLPENGHNSEALLATPELQRVDGQHCLIVRGEGGREQLATALRSRGAEVDYLEVYKRITPCIDSSPVVELLVQRRLDVITVTSAEALQNLSLMLGENNKLLLSIPLVVVSDRIRQQAFDMGFNRITVTDSPIDTAILETVINVCDRGIEWPN</sequence>
<proteinExistence type="inferred from homology"/>
<keyword evidence="5 9" id="KW-0627">Porphyrin biosynthesis</keyword>
<dbReference type="CDD" id="cd06578">
    <property type="entry name" value="HemD"/>
    <property type="match status" value="1"/>
</dbReference>
<dbReference type="OrthoDB" id="9787650at2"/>
<comment type="function">
    <text evidence="6 9">Catalyzes cyclization of the linear tetrapyrrole, hydroxymethylbilane, to the macrocyclic uroporphyrinogen III.</text>
</comment>
<dbReference type="SUPFAM" id="SSF69618">
    <property type="entry name" value="HemD-like"/>
    <property type="match status" value="1"/>
</dbReference>
<evidence type="ECO:0000259" key="10">
    <source>
        <dbReference type="Pfam" id="PF02602"/>
    </source>
</evidence>
<evidence type="ECO:0000256" key="4">
    <source>
        <dbReference type="ARBA" id="ARBA00023239"/>
    </source>
</evidence>
<dbReference type="UniPathway" id="UPA00251">
    <property type="reaction ID" value="UER00320"/>
</dbReference>
<evidence type="ECO:0000256" key="7">
    <source>
        <dbReference type="ARBA" id="ARBA00040167"/>
    </source>
</evidence>
<dbReference type="Gene3D" id="3.40.50.10090">
    <property type="match status" value="2"/>
</dbReference>
<organism evidence="11 12">
    <name type="scientific">Methylobacter tundripaludum</name>
    <dbReference type="NCBI Taxonomy" id="173365"/>
    <lineage>
        <taxon>Bacteria</taxon>
        <taxon>Pseudomonadati</taxon>
        <taxon>Pseudomonadota</taxon>
        <taxon>Gammaproteobacteria</taxon>
        <taxon>Methylococcales</taxon>
        <taxon>Methylococcaceae</taxon>
        <taxon>Methylobacter</taxon>
    </lineage>
</organism>
<dbReference type="PANTHER" id="PTHR38042:SF1">
    <property type="entry name" value="UROPORPHYRINOGEN-III SYNTHASE, CHLOROPLASTIC"/>
    <property type="match status" value="1"/>
</dbReference>
<dbReference type="EMBL" id="PTIY01000001">
    <property type="protein sequence ID" value="PPK73646.1"/>
    <property type="molecule type" value="Genomic_DNA"/>
</dbReference>
<dbReference type="EC" id="4.2.1.75" evidence="3 9"/>
<dbReference type="GO" id="GO:0006780">
    <property type="term" value="P:uroporphyrinogen III biosynthetic process"/>
    <property type="evidence" value="ECO:0007669"/>
    <property type="project" value="UniProtKB-UniRule"/>
</dbReference>
<dbReference type="InterPro" id="IPR039793">
    <property type="entry name" value="UROS/Hem4"/>
</dbReference>
<evidence type="ECO:0000256" key="9">
    <source>
        <dbReference type="RuleBase" id="RU366031"/>
    </source>
</evidence>
<evidence type="ECO:0000256" key="2">
    <source>
        <dbReference type="ARBA" id="ARBA00008133"/>
    </source>
</evidence>
<evidence type="ECO:0000256" key="8">
    <source>
        <dbReference type="ARBA" id="ARBA00048617"/>
    </source>
</evidence>
<gene>
    <name evidence="11" type="ORF">B0F88_101176</name>
</gene>
<comment type="similarity">
    <text evidence="2 9">Belongs to the uroporphyrinogen-III synthase family.</text>
</comment>
<dbReference type="AlphaFoldDB" id="A0A2S6H8B8"/>
<comment type="pathway">
    <text evidence="1 9">Porphyrin-containing compound metabolism; protoporphyrin-IX biosynthesis; coproporphyrinogen-III from 5-aminolevulinate: step 3/4.</text>
</comment>
<protein>
    <recommendedName>
        <fullName evidence="7 9">Uroporphyrinogen-III synthase</fullName>
        <ecNumber evidence="3 9">4.2.1.75</ecNumber>
    </recommendedName>
</protein>
<evidence type="ECO:0000256" key="6">
    <source>
        <dbReference type="ARBA" id="ARBA00037589"/>
    </source>
</evidence>
<evidence type="ECO:0000256" key="5">
    <source>
        <dbReference type="ARBA" id="ARBA00023244"/>
    </source>
</evidence>
<dbReference type="Proteomes" id="UP000238071">
    <property type="component" value="Unassembled WGS sequence"/>
</dbReference>
<evidence type="ECO:0000256" key="3">
    <source>
        <dbReference type="ARBA" id="ARBA00013109"/>
    </source>
</evidence>
<dbReference type="Pfam" id="PF02602">
    <property type="entry name" value="HEM4"/>
    <property type="match status" value="1"/>
</dbReference>
<dbReference type="GO" id="GO:0004852">
    <property type="term" value="F:uroporphyrinogen-III synthase activity"/>
    <property type="evidence" value="ECO:0007669"/>
    <property type="project" value="UniProtKB-UniRule"/>
</dbReference>
<dbReference type="GO" id="GO:0006782">
    <property type="term" value="P:protoporphyrinogen IX biosynthetic process"/>
    <property type="evidence" value="ECO:0007669"/>
    <property type="project" value="UniProtKB-UniRule"/>
</dbReference>
<keyword evidence="4 9" id="KW-0456">Lyase</keyword>
<evidence type="ECO:0000313" key="12">
    <source>
        <dbReference type="Proteomes" id="UP000238071"/>
    </source>
</evidence>
<comment type="caution">
    <text evidence="11">The sequence shown here is derived from an EMBL/GenBank/DDBJ whole genome shotgun (WGS) entry which is preliminary data.</text>
</comment>